<evidence type="ECO:0000259" key="2">
    <source>
        <dbReference type="Pfam" id="PF00149"/>
    </source>
</evidence>
<feature type="compositionally biased region" description="Basic residues" evidence="1">
    <location>
        <begin position="384"/>
        <end position="396"/>
    </location>
</feature>
<name>A0A6C0HJ05_9ZZZZ</name>
<dbReference type="GO" id="GO:0016787">
    <property type="term" value="F:hydrolase activity"/>
    <property type="evidence" value="ECO:0007669"/>
    <property type="project" value="InterPro"/>
</dbReference>
<dbReference type="InterPro" id="IPR029052">
    <property type="entry name" value="Metallo-depent_PP-like"/>
</dbReference>
<evidence type="ECO:0000313" key="3">
    <source>
        <dbReference type="EMBL" id="QHT80350.1"/>
    </source>
</evidence>
<feature type="domain" description="Calcineurin-like phosphoesterase" evidence="2">
    <location>
        <begin position="5"/>
        <end position="219"/>
    </location>
</feature>
<sequence>METIKFVHFGCWNNLNMVSKENLTNTEIVLKKLNETVTDVSFIVIAGDNYYPEKRIGENKKKEKIIHQDKLIKGFNLLPKEIEINMILGNHDLETALEKGGLFVKTNDNNLTEEYKDKCFILKTEQKQQNKDLKIVLHGTKTILNETLLIMIDTSMYVNDSDDYLPCYQQFHKSNSSDGNAIPNIKKLREDQEDFILGSIKSAPETITDIIIIGHHPIIGLKMKEAKEPKEPKEAKEPKEPKELKEKKTKEPKEKKLTVLNDMPAFTHILKRIYRENINYHYLCADLHLYQKGIVEFNIDDRKMKINQYIVGTGGTELDEDIPNEFITNVNHSRDDGVVNYTVSECKKTFGFLECTLTAKNDPIFNFVEVKPKSKQSRTSAGSKNKRRTKKRKTKN</sequence>
<feature type="region of interest" description="Disordered" evidence="1">
    <location>
        <begin position="224"/>
        <end position="253"/>
    </location>
</feature>
<dbReference type="SUPFAM" id="SSF56300">
    <property type="entry name" value="Metallo-dependent phosphatases"/>
    <property type="match status" value="1"/>
</dbReference>
<dbReference type="EMBL" id="MN739967">
    <property type="protein sequence ID" value="QHT80350.1"/>
    <property type="molecule type" value="Genomic_DNA"/>
</dbReference>
<dbReference type="AlphaFoldDB" id="A0A6C0HJ05"/>
<proteinExistence type="predicted"/>
<evidence type="ECO:0000256" key="1">
    <source>
        <dbReference type="SAM" id="MobiDB-lite"/>
    </source>
</evidence>
<reference evidence="3" key="1">
    <citation type="journal article" date="2020" name="Nature">
        <title>Giant virus diversity and host interactions through global metagenomics.</title>
        <authorList>
            <person name="Schulz F."/>
            <person name="Roux S."/>
            <person name="Paez-Espino D."/>
            <person name="Jungbluth S."/>
            <person name="Walsh D.A."/>
            <person name="Denef V.J."/>
            <person name="McMahon K.D."/>
            <person name="Konstantinidis K.T."/>
            <person name="Eloe-Fadrosh E.A."/>
            <person name="Kyrpides N.C."/>
            <person name="Woyke T."/>
        </authorList>
    </citation>
    <scope>NUCLEOTIDE SEQUENCE</scope>
    <source>
        <strain evidence="3">GVMAG-M-3300023184-120</strain>
    </source>
</reference>
<dbReference type="Gene3D" id="3.60.21.10">
    <property type="match status" value="1"/>
</dbReference>
<protein>
    <recommendedName>
        <fullName evidence="2">Calcineurin-like phosphoesterase domain-containing protein</fullName>
    </recommendedName>
</protein>
<accession>A0A6C0HJ05</accession>
<dbReference type="Pfam" id="PF00149">
    <property type="entry name" value="Metallophos"/>
    <property type="match status" value="1"/>
</dbReference>
<feature type="region of interest" description="Disordered" evidence="1">
    <location>
        <begin position="372"/>
        <end position="396"/>
    </location>
</feature>
<organism evidence="3">
    <name type="scientific">viral metagenome</name>
    <dbReference type="NCBI Taxonomy" id="1070528"/>
    <lineage>
        <taxon>unclassified sequences</taxon>
        <taxon>metagenomes</taxon>
        <taxon>organismal metagenomes</taxon>
    </lineage>
</organism>
<dbReference type="InterPro" id="IPR004843">
    <property type="entry name" value="Calcineurin-like_PHP"/>
</dbReference>